<keyword evidence="2" id="KW-0863">Zinc-finger</keyword>
<evidence type="ECO:0000259" key="9">
    <source>
        <dbReference type="PROSITE" id="PS51030"/>
    </source>
</evidence>
<dbReference type="InterPro" id="IPR001628">
    <property type="entry name" value="Znf_hrmn_rcpt"/>
</dbReference>
<dbReference type="Pfam" id="PF00105">
    <property type="entry name" value="zf-C4"/>
    <property type="match status" value="1"/>
</dbReference>
<dbReference type="Proteomes" id="UP000826234">
    <property type="component" value="Unassembled WGS sequence"/>
</dbReference>
<sequence>MKHWELEQNMANSFMTVPDGYCLSEQMQYYDVLPEHIGYPLQDLDCQPPSYCQYSAVQFPPVLQAPSPQSHYSAHNLDSHYNDGQYIISNCELRFFRRSITKNAIYRCKNGGHCEMDMYMRRKCQECRLKKCKAVGMLAESN</sequence>
<comment type="caution">
    <text evidence="10">The sequence shown here is derived from an EMBL/GenBank/DDBJ whole genome shotgun (WGS) entry which is preliminary data.</text>
</comment>
<organism evidence="10 11">
    <name type="scientific">Phrynosoma platyrhinos</name>
    <name type="common">Desert horned lizard</name>
    <dbReference type="NCBI Taxonomy" id="52577"/>
    <lineage>
        <taxon>Eukaryota</taxon>
        <taxon>Metazoa</taxon>
        <taxon>Chordata</taxon>
        <taxon>Craniata</taxon>
        <taxon>Vertebrata</taxon>
        <taxon>Euteleostomi</taxon>
        <taxon>Lepidosauria</taxon>
        <taxon>Squamata</taxon>
        <taxon>Bifurcata</taxon>
        <taxon>Unidentata</taxon>
        <taxon>Episquamata</taxon>
        <taxon>Toxicofera</taxon>
        <taxon>Iguania</taxon>
        <taxon>Phrynosomatidae</taxon>
        <taxon>Phrynosomatinae</taxon>
        <taxon>Phrynosoma</taxon>
    </lineage>
</organism>
<evidence type="ECO:0000256" key="2">
    <source>
        <dbReference type="ARBA" id="ARBA00022771"/>
    </source>
</evidence>
<dbReference type="InterPro" id="IPR050234">
    <property type="entry name" value="Nuclear_hormone_rcpt_NR1"/>
</dbReference>
<keyword evidence="11" id="KW-1185">Reference proteome</keyword>
<evidence type="ECO:0000256" key="7">
    <source>
        <dbReference type="ARBA" id="ARBA00023170"/>
    </source>
</evidence>
<dbReference type="EMBL" id="JAIPUX010005289">
    <property type="protein sequence ID" value="KAH0618960.1"/>
    <property type="molecule type" value="Genomic_DNA"/>
</dbReference>
<protein>
    <recommendedName>
        <fullName evidence="9">Nuclear receptor domain-containing protein</fullName>
    </recommendedName>
</protein>
<keyword evidence="3" id="KW-0862">Zinc</keyword>
<dbReference type="PROSITE" id="PS51030">
    <property type="entry name" value="NUCLEAR_REC_DBD_2"/>
    <property type="match status" value="1"/>
</dbReference>
<dbReference type="Gene3D" id="3.30.50.10">
    <property type="entry name" value="Erythroid Transcription Factor GATA-1, subunit A"/>
    <property type="match status" value="1"/>
</dbReference>
<dbReference type="SMART" id="SM00399">
    <property type="entry name" value="ZnF_C4"/>
    <property type="match status" value="1"/>
</dbReference>
<accession>A0ABQ7SNQ6</accession>
<name>A0ABQ7SNQ6_PHRPL</name>
<evidence type="ECO:0000313" key="11">
    <source>
        <dbReference type="Proteomes" id="UP000826234"/>
    </source>
</evidence>
<gene>
    <name evidence="10" type="ORF">JD844_018537</name>
</gene>
<evidence type="ECO:0000256" key="8">
    <source>
        <dbReference type="ARBA" id="ARBA00023242"/>
    </source>
</evidence>
<keyword evidence="8" id="KW-0539">Nucleus</keyword>
<dbReference type="SUPFAM" id="SSF57716">
    <property type="entry name" value="Glucocorticoid receptor-like (DNA-binding domain)"/>
    <property type="match status" value="1"/>
</dbReference>
<evidence type="ECO:0000313" key="10">
    <source>
        <dbReference type="EMBL" id="KAH0618960.1"/>
    </source>
</evidence>
<keyword evidence="6" id="KW-0804">Transcription</keyword>
<keyword evidence="1" id="KW-0479">Metal-binding</keyword>
<dbReference type="InterPro" id="IPR013088">
    <property type="entry name" value="Znf_NHR/GATA"/>
</dbReference>
<reference evidence="10 11" key="1">
    <citation type="journal article" date="2022" name="Gigascience">
        <title>A chromosome-level genome assembly and annotation of the desert horned lizard, Phrynosoma platyrhinos, provides insight into chromosomal rearrangements among reptiles.</title>
        <authorList>
            <person name="Koochekian N."/>
            <person name="Ascanio A."/>
            <person name="Farleigh K."/>
            <person name="Card D.C."/>
            <person name="Schield D.R."/>
            <person name="Castoe T.A."/>
            <person name="Jezkova T."/>
        </authorList>
    </citation>
    <scope>NUCLEOTIDE SEQUENCE [LARGE SCALE GENOMIC DNA]</scope>
    <source>
        <strain evidence="10">NK-2021</strain>
    </source>
</reference>
<evidence type="ECO:0000256" key="3">
    <source>
        <dbReference type="ARBA" id="ARBA00022833"/>
    </source>
</evidence>
<evidence type="ECO:0000256" key="4">
    <source>
        <dbReference type="ARBA" id="ARBA00023015"/>
    </source>
</evidence>
<evidence type="ECO:0000256" key="5">
    <source>
        <dbReference type="ARBA" id="ARBA00023125"/>
    </source>
</evidence>
<keyword evidence="4" id="KW-0805">Transcription regulation</keyword>
<proteinExistence type="predicted"/>
<feature type="domain" description="Nuclear receptor" evidence="9">
    <location>
        <begin position="49"/>
        <end position="142"/>
    </location>
</feature>
<keyword evidence="7" id="KW-0675">Receptor</keyword>
<dbReference type="PANTHER" id="PTHR24082:SF313">
    <property type="entry name" value="NUCLEAR RECEPTOR SUBFAMILY 1, GROUP H, MEMBER 5"/>
    <property type="match status" value="1"/>
</dbReference>
<dbReference type="PANTHER" id="PTHR24082">
    <property type="entry name" value="NUCLEAR HORMONE RECEPTOR"/>
    <property type="match status" value="1"/>
</dbReference>
<evidence type="ECO:0000256" key="1">
    <source>
        <dbReference type="ARBA" id="ARBA00022723"/>
    </source>
</evidence>
<evidence type="ECO:0000256" key="6">
    <source>
        <dbReference type="ARBA" id="ARBA00023163"/>
    </source>
</evidence>
<keyword evidence="5" id="KW-0238">DNA-binding</keyword>